<dbReference type="PANTHER" id="PTHR21366:SF14">
    <property type="entry name" value="GLYOXALASE DOMAIN-CONTAINING PROTEIN 5"/>
    <property type="match status" value="1"/>
</dbReference>
<dbReference type="InterPro" id="IPR004360">
    <property type="entry name" value="Glyas_Fos-R_dOase_dom"/>
</dbReference>
<feature type="domain" description="VOC" evidence="1">
    <location>
        <begin position="8"/>
        <end position="134"/>
    </location>
</feature>
<evidence type="ECO:0000313" key="3">
    <source>
        <dbReference type="Proteomes" id="UP001139994"/>
    </source>
</evidence>
<dbReference type="SUPFAM" id="SSF54593">
    <property type="entry name" value="Glyoxalase/Bleomycin resistance protein/Dihydroxybiphenyl dioxygenase"/>
    <property type="match status" value="1"/>
</dbReference>
<dbReference type="InterPro" id="IPR037523">
    <property type="entry name" value="VOC_core"/>
</dbReference>
<accession>A0ABT2V6Y4</accession>
<dbReference type="Gene3D" id="3.10.180.10">
    <property type="entry name" value="2,3-Dihydroxybiphenyl 1,2-Dioxygenase, domain 1"/>
    <property type="match status" value="1"/>
</dbReference>
<dbReference type="Proteomes" id="UP001139994">
    <property type="component" value="Unassembled WGS sequence"/>
</dbReference>
<dbReference type="Pfam" id="PF00903">
    <property type="entry name" value="Glyoxalase"/>
    <property type="match status" value="1"/>
</dbReference>
<dbReference type="RefSeq" id="WP_050705708.1">
    <property type="nucleotide sequence ID" value="NZ_JAOSLA010000004.1"/>
</dbReference>
<evidence type="ECO:0000259" key="1">
    <source>
        <dbReference type="PROSITE" id="PS51819"/>
    </source>
</evidence>
<organism evidence="2 3">
    <name type="scientific">Pseudomonas peradeniyensis</name>
    <dbReference type="NCBI Taxonomy" id="2745488"/>
    <lineage>
        <taxon>Bacteria</taxon>
        <taxon>Pseudomonadati</taxon>
        <taxon>Pseudomonadota</taxon>
        <taxon>Gammaproteobacteria</taxon>
        <taxon>Pseudomonadales</taxon>
        <taxon>Pseudomonadaceae</taxon>
        <taxon>Pseudomonas</taxon>
    </lineage>
</organism>
<keyword evidence="3" id="KW-1185">Reference proteome</keyword>
<protein>
    <submittedName>
        <fullName evidence="2">VOC family protein</fullName>
    </submittedName>
</protein>
<name>A0ABT2V6Y4_9PSED</name>
<dbReference type="InterPro" id="IPR050383">
    <property type="entry name" value="GlyoxalaseI/FosfomycinResist"/>
</dbReference>
<reference evidence="2" key="2">
    <citation type="submission" date="2022-09" db="EMBL/GenBank/DDBJ databases">
        <authorList>
            <person name="Cesa-Luna C."/>
            <person name="Girard L."/>
            <person name="Lood C."/>
            <person name="Hofte M."/>
            <person name="De Mot R."/>
        </authorList>
    </citation>
    <scope>NUCLEOTIDE SEQUENCE</scope>
    <source>
        <strain evidence="2">COR51</strain>
    </source>
</reference>
<dbReference type="PROSITE" id="PS51819">
    <property type="entry name" value="VOC"/>
    <property type="match status" value="1"/>
</dbReference>
<proteinExistence type="predicted"/>
<reference evidence="2" key="1">
    <citation type="journal article" date="2022" name="Microbiol. Spectr.">
        <title>An Nuclear Magnetic Resonance Fingerprint Matching Approach for the Identification and Structural Re-Evaluation of Pseudomonas Lipopeptides.</title>
        <authorList>
            <person name="De Roo V."/>
            <person name="Verleysen Y."/>
            <person name="Kovacs B."/>
            <person name="De Vleeschouwer M."/>
            <person name="Muangkaew P."/>
            <person name="Girard L."/>
            <person name="Hofte M."/>
            <person name="De Mot R."/>
            <person name="Madder A."/>
            <person name="Geudens N."/>
            <person name="Martins J.C."/>
        </authorList>
    </citation>
    <scope>NUCLEOTIDE SEQUENCE</scope>
    <source>
        <strain evidence="2">COR51</strain>
    </source>
</reference>
<comment type="caution">
    <text evidence="2">The sequence shown here is derived from an EMBL/GenBank/DDBJ whole genome shotgun (WGS) entry which is preliminary data.</text>
</comment>
<reference evidence="2" key="3">
    <citation type="journal article" date="2023" name="mSystems">
        <title>Charting the Lipopeptidome of Nonpathogenic Pseudomonas.</title>
        <authorList>
            <person name="Cesa-Luna C."/>
            <person name="Geudens N."/>
            <person name="Girard L."/>
            <person name="De Roo V."/>
            <person name="Maklad H.R."/>
            <person name="Martins J.C."/>
            <person name="Hofte M."/>
            <person name="De Mot R."/>
        </authorList>
    </citation>
    <scope>NUCLEOTIDE SEQUENCE</scope>
    <source>
        <strain evidence="2">COR51</strain>
    </source>
</reference>
<dbReference type="InterPro" id="IPR029068">
    <property type="entry name" value="Glyas_Bleomycin-R_OHBP_Dase"/>
</dbReference>
<dbReference type="PANTHER" id="PTHR21366">
    <property type="entry name" value="GLYOXALASE FAMILY PROTEIN"/>
    <property type="match status" value="1"/>
</dbReference>
<sequence>MPAFTILHIDHLVLRVSDLQRSLAFYHELLGCPVRKRRDSLGMIHLGAGDGLIDLVAVDGPLGREGGAAPGSSGHNVDHFCLRIEPFDESALSTMLREAGVRVEAAEKRYGAEGEGVSLYCYDPDGNRVELKGPPLGRKF</sequence>
<dbReference type="EMBL" id="JAOSLA010000004">
    <property type="protein sequence ID" value="MCU7237435.1"/>
    <property type="molecule type" value="Genomic_DNA"/>
</dbReference>
<gene>
    <name evidence="2" type="ORF">OC929_05180</name>
</gene>
<evidence type="ECO:0000313" key="2">
    <source>
        <dbReference type="EMBL" id="MCU7237435.1"/>
    </source>
</evidence>